<reference evidence="10" key="1">
    <citation type="journal article" date="2019" name="Int. J. Syst. Evol. Microbiol.">
        <title>The Global Catalogue of Microorganisms (GCM) 10K type strain sequencing project: providing services to taxonomists for standard genome sequencing and annotation.</title>
        <authorList>
            <consortium name="The Broad Institute Genomics Platform"/>
            <consortium name="The Broad Institute Genome Sequencing Center for Infectious Disease"/>
            <person name="Wu L."/>
            <person name="Ma J."/>
        </authorList>
    </citation>
    <scope>NUCLEOTIDE SEQUENCE [LARGE SCALE GENOMIC DNA]</scope>
    <source>
        <strain evidence="10">KCTC 33792</strain>
    </source>
</reference>
<keyword evidence="10" id="KW-1185">Reference proteome</keyword>
<evidence type="ECO:0000313" key="10">
    <source>
        <dbReference type="Proteomes" id="UP001597520"/>
    </source>
</evidence>
<proteinExistence type="predicted"/>
<comment type="subcellular location">
    <subcellularLocation>
        <location evidence="1">Cell inner membrane</location>
        <topology evidence="1">Multi-pass membrane protein</topology>
    </subcellularLocation>
</comment>
<feature type="transmembrane region" description="Helical" evidence="7">
    <location>
        <begin position="105"/>
        <end position="125"/>
    </location>
</feature>
<feature type="transmembrane region" description="Helical" evidence="7">
    <location>
        <begin position="399"/>
        <end position="420"/>
    </location>
</feature>
<evidence type="ECO:0000256" key="7">
    <source>
        <dbReference type="SAM" id="Phobius"/>
    </source>
</evidence>
<evidence type="ECO:0000259" key="8">
    <source>
        <dbReference type="Pfam" id="PF06808"/>
    </source>
</evidence>
<dbReference type="Proteomes" id="UP001597520">
    <property type="component" value="Unassembled WGS sequence"/>
</dbReference>
<organism evidence="9 10">
    <name type="scientific">Salibacterium lacus</name>
    <dbReference type="NCBI Taxonomy" id="1898109"/>
    <lineage>
        <taxon>Bacteria</taxon>
        <taxon>Bacillati</taxon>
        <taxon>Bacillota</taxon>
        <taxon>Bacilli</taxon>
        <taxon>Bacillales</taxon>
        <taxon>Bacillaceae</taxon>
    </lineage>
</organism>
<evidence type="ECO:0000256" key="3">
    <source>
        <dbReference type="ARBA" id="ARBA00022519"/>
    </source>
</evidence>
<evidence type="ECO:0000256" key="6">
    <source>
        <dbReference type="ARBA" id="ARBA00023136"/>
    </source>
</evidence>
<gene>
    <name evidence="9" type="ORF">ACFSUB_11445</name>
</gene>
<accession>A0ABW5T3G4</accession>
<protein>
    <submittedName>
        <fullName evidence="9">TRAP transporter large permease</fullName>
    </submittedName>
</protein>
<keyword evidence="5 7" id="KW-1133">Transmembrane helix</keyword>
<feature type="transmembrane region" description="Helical" evidence="7">
    <location>
        <begin position="319"/>
        <end position="351"/>
    </location>
</feature>
<keyword evidence="4 7" id="KW-0812">Transmembrane</keyword>
<feature type="transmembrane region" description="Helical" evidence="7">
    <location>
        <begin position="278"/>
        <end position="299"/>
    </location>
</feature>
<dbReference type="PANTHER" id="PTHR33362:SF2">
    <property type="entry name" value="TRAP TRANSPORTER LARGE PERMEASE PROTEIN"/>
    <property type="match status" value="1"/>
</dbReference>
<name>A0ABW5T3G4_9BACI</name>
<sequence>MSVTILTTIVLFGVFFILLFVGVPISVSITVATILAGLIVLPMDSSLLVASQQIISGIDSFVLVALVFFMLAGSIMNNGGIAQRLINLAKLVGGRMSGSLAHTNVVGNVLFGSISGSAIASAATMGKVMGPQQKKEGYDPAYSAAVNIASAPTGQIIPPSGIPIIYSLLSGGTSIGALFIAGYVPGILMALLVMVVAYILAKRNNYPVSGGATMSEAVRVILQAIPSLFLIVVVIGGIAGGVFTATEGSAIAVLYALVLSMIYREISFKDIPKIMKETVAFSGMILLLVGASTAMSWVMTYAQIPQTLTNALLGLSENYYVIMLIIALLLLFVGIFMDVAPALLVFTPILFPVATELGVDPVHFGMIMTMGLAIGVTTPPIGTVLFIGSSVSGVSIERIVKPLLIFYIPLVIALLLVTFIPQISLWLPRALGVLG</sequence>
<dbReference type="Pfam" id="PF06808">
    <property type="entry name" value="DctM"/>
    <property type="match status" value="1"/>
</dbReference>
<dbReference type="InterPro" id="IPR004681">
    <property type="entry name" value="TRAP_DctM"/>
</dbReference>
<evidence type="ECO:0000256" key="4">
    <source>
        <dbReference type="ARBA" id="ARBA00022692"/>
    </source>
</evidence>
<feature type="domain" description="TRAP C4-dicarboxylate transport system permease DctM subunit" evidence="8">
    <location>
        <begin position="12"/>
        <end position="423"/>
    </location>
</feature>
<dbReference type="NCBIfam" id="TIGR00786">
    <property type="entry name" value="dctM"/>
    <property type="match status" value="1"/>
</dbReference>
<feature type="transmembrane region" description="Helical" evidence="7">
    <location>
        <begin position="220"/>
        <end position="243"/>
    </location>
</feature>
<feature type="transmembrane region" description="Helical" evidence="7">
    <location>
        <begin position="175"/>
        <end position="200"/>
    </location>
</feature>
<keyword evidence="3" id="KW-0997">Cell inner membrane</keyword>
<dbReference type="RefSeq" id="WP_380713387.1">
    <property type="nucleotide sequence ID" value="NZ_JBHUML010000003.1"/>
</dbReference>
<feature type="transmembrane region" description="Helical" evidence="7">
    <location>
        <begin position="249"/>
        <end position="266"/>
    </location>
</feature>
<evidence type="ECO:0000313" key="9">
    <source>
        <dbReference type="EMBL" id="MFD2706078.1"/>
    </source>
</evidence>
<comment type="caution">
    <text evidence="9">The sequence shown here is derived from an EMBL/GenBank/DDBJ whole genome shotgun (WGS) entry which is preliminary data.</text>
</comment>
<keyword evidence="6 7" id="KW-0472">Membrane</keyword>
<feature type="transmembrane region" description="Helical" evidence="7">
    <location>
        <begin position="363"/>
        <end position="387"/>
    </location>
</feature>
<dbReference type="PIRSF" id="PIRSF006066">
    <property type="entry name" value="HI0050"/>
    <property type="match status" value="1"/>
</dbReference>
<keyword evidence="2" id="KW-1003">Cell membrane</keyword>
<dbReference type="InterPro" id="IPR010656">
    <property type="entry name" value="DctM"/>
</dbReference>
<feature type="transmembrane region" description="Helical" evidence="7">
    <location>
        <begin position="9"/>
        <end position="42"/>
    </location>
</feature>
<evidence type="ECO:0000256" key="5">
    <source>
        <dbReference type="ARBA" id="ARBA00022989"/>
    </source>
</evidence>
<feature type="transmembrane region" description="Helical" evidence="7">
    <location>
        <begin position="54"/>
        <end position="76"/>
    </location>
</feature>
<dbReference type="EMBL" id="JBHUML010000003">
    <property type="protein sequence ID" value="MFD2706078.1"/>
    <property type="molecule type" value="Genomic_DNA"/>
</dbReference>
<evidence type="ECO:0000256" key="2">
    <source>
        <dbReference type="ARBA" id="ARBA00022475"/>
    </source>
</evidence>
<dbReference type="PANTHER" id="PTHR33362">
    <property type="entry name" value="SIALIC ACID TRAP TRANSPORTER PERMEASE PROTEIN SIAT-RELATED"/>
    <property type="match status" value="1"/>
</dbReference>
<evidence type="ECO:0000256" key="1">
    <source>
        <dbReference type="ARBA" id="ARBA00004429"/>
    </source>
</evidence>